<dbReference type="EMBL" id="VSSQ01107446">
    <property type="protein sequence ID" value="MPN46619.1"/>
    <property type="molecule type" value="Genomic_DNA"/>
</dbReference>
<sequence>MTDSGIVKFEDVSVTPLQFGLFPTVQLFDSRCDVYGFSFGLISFAQKSVYGISCSAIAGGVEKNAGIKICPFFGRSEKNYGVSFSLFDDASINKGLMAGVITQTASEKEDGHEGMQIGLVNSANYGFQIGLLNHNKNSLVPWMILVNYSSP</sequence>
<gene>
    <name evidence="1" type="ORF">SDC9_194210</name>
</gene>
<dbReference type="AlphaFoldDB" id="A0A645I898"/>
<proteinExistence type="predicted"/>
<protein>
    <submittedName>
        <fullName evidence="1">Uncharacterized protein</fullName>
    </submittedName>
</protein>
<organism evidence="1">
    <name type="scientific">bioreactor metagenome</name>
    <dbReference type="NCBI Taxonomy" id="1076179"/>
    <lineage>
        <taxon>unclassified sequences</taxon>
        <taxon>metagenomes</taxon>
        <taxon>ecological metagenomes</taxon>
    </lineage>
</organism>
<reference evidence="1" key="1">
    <citation type="submission" date="2019-08" db="EMBL/GenBank/DDBJ databases">
        <authorList>
            <person name="Kucharzyk K."/>
            <person name="Murdoch R.W."/>
            <person name="Higgins S."/>
            <person name="Loffler F."/>
        </authorList>
    </citation>
    <scope>NUCLEOTIDE SEQUENCE</scope>
</reference>
<accession>A0A645I898</accession>
<evidence type="ECO:0000313" key="1">
    <source>
        <dbReference type="EMBL" id="MPN46619.1"/>
    </source>
</evidence>
<name>A0A645I898_9ZZZZ</name>
<comment type="caution">
    <text evidence="1">The sequence shown here is derived from an EMBL/GenBank/DDBJ whole genome shotgun (WGS) entry which is preliminary data.</text>
</comment>